<name>A0A286RFH8_9BACT</name>
<gene>
    <name evidence="2" type="ORF">THTE_2117</name>
</gene>
<feature type="region of interest" description="Disordered" evidence="1">
    <location>
        <begin position="27"/>
        <end position="66"/>
    </location>
</feature>
<organism evidence="2 3">
    <name type="scientific">Thermogutta terrifontis</name>
    <dbReference type="NCBI Taxonomy" id="1331910"/>
    <lineage>
        <taxon>Bacteria</taxon>
        <taxon>Pseudomonadati</taxon>
        <taxon>Planctomycetota</taxon>
        <taxon>Planctomycetia</taxon>
        <taxon>Pirellulales</taxon>
        <taxon>Thermoguttaceae</taxon>
        <taxon>Thermogutta</taxon>
    </lineage>
</organism>
<dbReference type="RefSeq" id="WP_157731930.1">
    <property type="nucleotide sequence ID" value="NZ_CP018477.1"/>
</dbReference>
<evidence type="ECO:0000256" key="1">
    <source>
        <dbReference type="SAM" id="MobiDB-lite"/>
    </source>
</evidence>
<dbReference type="AlphaFoldDB" id="A0A286RFH8"/>
<feature type="compositionally biased region" description="Pro residues" evidence="1">
    <location>
        <begin position="52"/>
        <end position="61"/>
    </location>
</feature>
<dbReference type="Proteomes" id="UP000215086">
    <property type="component" value="Chromosome"/>
</dbReference>
<evidence type="ECO:0000313" key="2">
    <source>
        <dbReference type="EMBL" id="ASV74719.1"/>
    </source>
</evidence>
<accession>A0A286RFH8</accession>
<evidence type="ECO:0000313" key="3">
    <source>
        <dbReference type="Proteomes" id="UP000215086"/>
    </source>
</evidence>
<proteinExistence type="predicted"/>
<protein>
    <submittedName>
        <fullName evidence="2">Uncharacterized protein</fullName>
    </submittedName>
</protein>
<reference evidence="2 3" key="1">
    <citation type="journal article" name="Front. Microbiol.">
        <title>Sugar Metabolism of the First Thermophilic Planctomycete Thermogutta terrifontis: Comparative Genomic and Transcriptomic Approaches.</title>
        <authorList>
            <person name="Elcheninov A.G."/>
            <person name="Menzel P."/>
            <person name="Gudbergsdottir S.R."/>
            <person name="Slesarev A.I."/>
            <person name="Kadnikov V.V."/>
            <person name="Krogh A."/>
            <person name="Bonch-Osmolovskaya E.A."/>
            <person name="Peng X."/>
            <person name="Kublanov I.V."/>
        </authorList>
    </citation>
    <scope>NUCLEOTIDE SEQUENCE [LARGE SCALE GENOMIC DNA]</scope>
    <source>
        <strain evidence="2 3">R1</strain>
    </source>
</reference>
<dbReference type="EMBL" id="CP018477">
    <property type="protein sequence ID" value="ASV74719.1"/>
    <property type="molecule type" value="Genomic_DNA"/>
</dbReference>
<keyword evidence="3" id="KW-1185">Reference proteome</keyword>
<dbReference type="KEGG" id="ttf:THTE_2117"/>
<sequence>MTKALLGAILIVLLVILVVVLWPHGEKQNTQRGPSGGNTPIAKPGEKVPRPSEAPAPPPTVGSPDRIRDVLQEGKTYEVITTAEITAPARDKQWGFQRTIHVAYRAEMRMRRTIEKNDGHRVVELRHILEAAAVKVASQVEVRFVPTEPGSLLLGALVALLDATVTGGGASQLAPAVIQGICVGYQAGTEYLLDQANTKVTAAVDSLKGKKVRITFVDGQGVVELEPVDCELTEEERDLLMASAVVTDAYLLPDMKSQPGDVWDVDGRAFSDFLPPSWRGTPRGKVSIRREKDFQENGERYALLRCYSGSITVDATDSSRTRLASLTPRGELKYNITKGHIESAKLQATGTMEEASRDHLLFETRFETSPEVRLTYHCTIINTP</sequence>